<dbReference type="EnsemblMetazoa" id="XM_032602164">
    <property type="protein sequence ID" value="XP_032458055"/>
    <property type="gene ID" value="LOC100680005"/>
</dbReference>
<dbReference type="FunCoup" id="A0A7M7QMD5">
    <property type="interactions" value="510"/>
</dbReference>
<dbReference type="RefSeq" id="XP_032458056.1">
    <property type="nucleotide sequence ID" value="XM_032602165.1"/>
</dbReference>
<organism evidence="1 2">
    <name type="scientific">Nasonia vitripennis</name>
    <name type="common">Parasitic wasp</name>
    <dbReference type="NCBI Taxonomy" id="7425"/>
    <lineage>
        <taxon>Eukaryota</taxon>
        <taxon>Metazoa</taxon>
        <taxon>Ecdysozoa</taxon>
        <taxon>Arthropoda</taxon>
        <taxon>Hexapoda</taxon>
        <taxon>Insecta</taxon>
        <taxon>Pterygota</taxon>
        <taxon>Neoptera</taxon>
        <taxon>Endopterygota</taxon>
        <taxon>Hymenoptera</taxon>
        <taxon>Apocrita</taxon>
        <taxon>Proctotrupomorpha</taxon>
        <taxon>Chalcidoidea</taxon>
        <taxon>Pteromalidae</taxon>
        <taxon>Pteromalinae</taxon>
        <taxon>Nasonia</taxon>
    </lineage>
</organism>
<dbReference type="EnsemblMetazoa" id="XM_031932993">
    <property type="protein sequence ID" value="XP_031788853"/>
    <property type="gene ID" value="LOC100680005"/>
</dbReference>
<dbReference type="EnsemblMetazoa" id="XM_031932992">
    <property type="protein sequence ID" value="XP_031788852"/>
    <property type="gene ID" value="LOC100680005"/>
</dbReference>
<dbReference type="RefSeq" id="XP_032458050.1">
    <property type="nucleotide sequence ID" value="XM_032602159.1"/>
</dbReference>
<dbReference type="RefSeq" id="XP_032458049.1">
    <property type="nucleotide sequence ID" value="XM_032602158.1"/>
</dbReference>
<dbReference type="GO" id="GO:0031083">
    <property type="term" value="C:BLOC-1 complex"/>
    <property type="evidence" value="ECO:0007669"/>
    <property type="project" value="TreeGrafter"/>
</dbReference>
<dbReference type="EnsemblMetazoa" id="XM_032602154">
    <property type="protein sequence ID" value="XP_032458045"/>
    <property type="gene ID" value="LOC100680005"/>
</dbReference>
<dbReference type="RefSeq" id="XP_031788851.1">
    <property type="nucleotide sequence ID" value="XM_031932991.2"/>
</dbReference>
<dbReference type="RefSeq" id="XP_031788850.1">
    <property type="nucleotide sequence ID" value="XM_031932990.2"/>
</dbReference>
<dbReference type="EnsemblMetazoa" id="XM_031932998">
    <property type="protein sequence ID" value="XP_031788858"/>
    <property type="gene ID" value="LOC100680005"/>
</dbReference>
<dbReference type="RefSeq" id="XP_032458045.1">
    <property type="nucleotide sequence ID" value="XM_032602154.1"/>
</dbReference>
<dbReference type="RefSeq" id="XP_031788853.1">
    <property type="nucleotide sequence ID" value="XM_031932993.2"/>
</dbReference>
<dbReference type="KEGG" id="nvi:100680005"/>
<evidence type="ECO:0000313" key="2">
    <source>
        <dbReference type="Proteomes" id="UP000002358"/>
    </source>
</evidence>
<dbReference type="PANTHER" id="PTHR31328:SF2">
    <property type="entry name" value="BIOGENESIS OF LYSOSOME-RELATED ORGANELLES COMPLEX 1 SUBUNIT 6"/>
    <property type="match status" value="1"/>
</dbReference>
<dbReference type="GeneID" id="100680005"/>
<dbReference type="EnsemblMetazoa" id="XM_031932991">
    <property type="protein sequence ID" value="XP_031788851"/>
    <property type="gene ID" value="LOC100680005"/>
</dbReference>
<dbReference type="EnsemblMetazoa" id="XM_031932990">
    <property type="protein sequence ID" value="XP_031788850"/>
    <property type="gene ID" value="LOC100680005"/>
</dbReference>
<proteinExistence type="predicted"/>
<dbReference type="RefSeq" id="XP_031788854.1">
    <property type="nucleotide sequence ID" value="XM_031932994.2"/>
</dbReference>
<dbReference type="EnsemblMetazoa" id="XM_032602161">
    <property type="protein sequence ID" value="XP_032458052"/>
    <property type="gene ID" value="LOC100680005"/>
</dbReference>
<dbReference type="RefSeq" id="XP_032458052.1">
    <property type="nucleotide sequence ID" value="XM_032602161.1"/>
</dbReference>
<dbReference type="EnsemblMetazoa" id="XM_032602162">
    <property type="protein sequence ID" value="XP_032458053"/>
    <property type="gene ID" value="LOC100680005"/>
</dbReference>
<protein>
    <recommendedName>
        <fullName evidence="3">Biogenesis of lysosome-related organelles complex 1 subunit 6</fullName>
    </recommendedName>
</protein>
<accession>A0A7M7QMD5</accession>
<dbReference type="RefSeq" id="XP_032458054.1">
    <property type="nucleotide sequence ID" value="XM_032602163.1"/>
</dbReference>
<dbReference type="InParanoid" id="A0A7M7QMD5"/>
<reference evidence="1" key="1">
    <citation type="submission" date="2021-01" db="UniProtKB">
        <authorList>
            <consortium name="EnsemblMetazoa"/>
        </authorList>
    </citation>
    <scope>IDENTIFICATION</scope>
</reference>
<dbReference type="RefSeq" id="XP_032458048.1">
    <property type="nucleotide sequence ID" value="XM_032602157.1"/>
</dbReference>
<dbReference type="RefSeq" id="XP_031788858.1">
    <property type="nucleotide sequence ID" value="XM_031932998.2"/>
</dbReference>
<dbReference type="Pfam" id="PF14712">
    <property type="entry name" value="Snapin_Pallidin"/>
    <property type="match status" value="1"/>
</dbReference>
<dbReference type="EnsemblMetazoa" id="XM_031932995">
    <property type="protein sequence ID" value="XP_031788855"/>
    <property type="gene ID" value="LOC100680005"/>
</dbReference>
<dbReference type="EnsemblMetazoa" id="XM_032602157">
    <property type="protein sequence ID" value="XP_032458048"/>
    <property type="gene ID" value="LOC100680005"/>
</dbReference>
<dbReference type="PANTHER" id="PTHR31328">
    <property type="entry name" value="BIOGENESIS OF LYSOSOME-RELATED ORGANELLES COMPLEX 1 SUBUNIT 6"/>
    <property type="match status" value="1"/>
</dbReference>
<dbReference type="EnsemblMetazoa" id="XM_032602158">
    <property type="protein sequence ID" value="XP_032458049"/>
    <property type="gene ID" value="LOC100680005"/>
</dbReference>
<dbReference type="SMR" id="A0A7M7QMD5"/>
<dbReference type="EnsemblMetazoa" id="XM_031932997">
    <property type="protein sequence ID" value="XP_031788857"/>
    <property type="gene ID" value="LOC100680005"/>
</dbReference>
<dbReference type="RefSeq" id="XP_032458046.1">
    <property type="nucleotide sequence ID" value="XM_032602155.1"/>
</dbReference>
<dbReference type="EnsemblMetazoa" id="XM_032602159">
    <property type="protein sequence ID" value="XP_032458050"/>
    <property type="gene ID" value="LOC100680005"/>
</dbReference>
<dbReference type="RefSeq" id="XP_032458055.1">
    <property type="nucleotide sequence ID" value="XM_032602164.1"/>
</dbReference>
<dbReference type="RefSeq" id="XP_031788857.1">
    <property type="nucleotide sequence ID" value="XM_031932997.2"/>
</dbReference>
<evidence type="ECO:0000313" key="1">
    <source>
        <dbReference type="EnsemblMetazoa" id="XP_031788850"/>
    </source>
</evidence>
<dbReference type="EnsemblMetazoa" id="XM_032602155">
    <property type="protein sequence ID" value="XP_032458046"/>
    <property type="gene ID" value="LOC100680005"/>
</dbReference>
<dbReference type="EnsemblMetazoa" id="XM_032602163">
    <property type="protein sequence ID" value="XP_032458054"/>
    <property type="gene ID" value="LOC100680005"/>
</dbReference>
<dbReference type="Proteomes" id="UP000002358">
    <property type="component" value="Unassembled WGS sequence"/>
</dbReference>
<dbReference type="OrthoDB" id="19659at2759"/>
<dbReference type="EnsemblMetazoa" id="XM_032602165">
    <property type="protein sequence ID" value="XP_032458056"/>
    <property type="gene ID" value="LOC100680005"/>
</dbReference>
<dbReference type="AlphaFoldDB" id="A0A7M7QMD5"/>
<name>A0A7M7QMD5_NASVI</name>
<sequence length="122" mass="14355">MTDNVKQSLQDEKKTNTTTINSDMQVHFLNTSKKLSEGFLMIYRRPLLDVNQEIIDLTIKQELCIKKLQLENKKLCDFQEHLELHNLFAAIEACNRKLLNIKCDIKAVHERTLKLKKKVLKF</sequence>
<dbReference type="EnsemblMetazoa" id="XM_032602160">
    <property type="protein sequence ID" value="XP_032458051"/>
    <property type="gene ID" value="LOC100680005"/>
</dbReference>
<dbReference type="RefSeq" id="XP_032458047.1">
    <property type="nucleotide sequence ID" value="XM_032602156.1"/>
</dbReference>
<dbReference type="RefSeq" id="XP_031788852.1">
    <property type="nucleotide sequence ID" value="XM_031932992.2"/>
</dbReference>
<dbReference type="CTD" id="39315"/>
<evidence type="ECO:0008006" key="3">
    <source>
        <dbReference type="Google" id="ProtNLM"/>
    </source>
</evidence>
<dbReference type="RefSeq" id="XP_032458053.1">
    <property type="nucleotide sequence ID" value="XM_032602162.1"/>
</dbReference>
<dbReference type="EnsemblMetazoa" id="XM_031932994">
    <property type="protein sequence ID" value="XP_031788854"/>
    <property type="gene ID" value="LOC100680005"/>
</dbReference>
<keyword evidence="2" id="KW-1185">Reference proteome</keyword>
<dbReference type="EnsemblMetazoa" id="XM_031932996">
    <property type="protein sequence ID" value="XP_031788856"/>
    <property type="gene ID" value="LOC100680005"/>
</dbReference>
<dbReference type="RefSeq" id="XP_031788856.1">
    <property type="nucleotide sequence ID" value="XM_031932996.1"/>
</dbReference>
<dbReference type="GO" id="GO:0030133">
    <property type="term" value="C:transport vesicle"/>
    <property type="evidence" value="ECO:0007669"/>
    <property type="project" value="TreeGrafter"/>
</dbReference>
<dbReference type="EnsemblMetazoa" id="XM_032602156">
    <property type="protein sequence ID" value="XP_032458047"/>
    <property type="gene ID" value="LOC100680005"/>
</dbReference>
<dbReference type="RefSeq" id="XP_032458051.1">
    <property type="nucleotide sequence ID" value="XM_032602160.1"/>
</dbReference>
<dbReference type="RefSeq" id="XP_031788855.1">
    <property type="nucleotide sequence ID" value="XM_031932995.2"/>
</dbReference>
<dbReference type="InterPro" id="IPR028119">
    <property type="entry name" value="Snapin/Pallidin/Snn1"/>
</dbReference>